<gene>
    <name evidence="1" type="ORF">OG699_29790</name>
</gene>
<reference evidence="1" key="1">
    <citation type="submission" date="2022-10" db="EMBL/GenBank/DDBJ databases">
        <title>The complete genomes of actinobacterial strains from the NBC collection.</title>
        <authorList>
            <person name="Joergensen T.S."/>
            <person name="Alvarez Arevalo M."/>
            <person name="Sterndorff E.B."/>
            <person name="Faurdal D."/>
            <person name="Vuksanovic O."/>
            <person name="Mourched A.-S."/>
            <person name="Charusanti P."/>
            <person name="Shaw S."/>
            <person name="Blin K."/>
            <person name="Weber T."/>
        </authorList>
    </citation>
    <scope>NUCLEOTIDE SEQUENCE</scope>
    <source>
        <strain evidence="1">NBC_01393</strain>
    </source>
</reference>
<organism evidence="1">
    <name type="scientific">Streptomyces sp. NBC_01393</name>
    <dbReference type="NCBI Taxonomy" id="2903851"/>
    <lineage>
        <taxon>Bacteria</taxon>
        <taxon>Bacillati</taxon>
        <taxon>Actinomycetota</taxon>
        <taxon>Actinomycetes</taxon>
        <taxon>Kitasatosporales</taxon>
        <taxon>Streptomycetaceae</taxon>
        <taxon>Streptomyces</taxon>
    </lineage>
</organism>
<protein>
    <submittedName>
        <fullName evidence="1">Uncharacterized protein</fullName>
    </submittedName>
</protein>
<dbReference type="AlphaFoldDB" id="A0AAU3I296"/>
<accession>A0AAU3I296</accession>
<proteinExistence type="predicted"/>
<evidence type="ECO:0000313" key="1">
    <source>
        <dbReference type="EMBL" id="WTZ11802.1"/>
    </source>
</evidence>
<dbReference type="EMBL" id="CP109546">
    <property type="protein sequence ID" value="WTZ11802.1"/>
    <property type="molecule type" value="Genomic_DNA"/>
</dbReference>
<sequence length="307" mass="32818">MRATPPPEGVTVTTKDRSLKALGLSDVPAQKPLTYPGRPTTEPSLLTGGELLQLDVRPLRLGEWYVEERQAQQRLDEALADLGQVGTGLRHPVIAVGSNASPGQVSHKLTRLGIPAAVPMVPVRVRGIGVGCSGHISPAGYVAGTPYVDRGAETTLVVTWLDSTQLKAVDDTEFPDYRRAILPGDAFTMTMPSGERLGGAYIYFSAHGVLAEPETGRPRAGGGDQSELLAALLAGSERLRDLLGPDPAAWVRRAGADPSLRETGTLIFGEEGWVLPQTDFLPYLDESAELRLYDDLPPLDDSLPGRV</sequence>
<name>A0AAU3I296_9ACTN</name>